<protein>
    <submittedName>
        <fullName evidence="3">ROK family protein</fullName>
    </submittedName>
</protein>
<evidence type="ECO:0000256" key="1">
    <source>
        <dbReference type="ARBA" id="ARBA00006479"/>
    </source>
</evidence>
<evidence type="ECO:0000313" key="3">
    <source>
        <dbReference type="EMBL" id="TDD07771.1"/>
    </source>
</evidence>
<dbReference type="PANTHER" id="PTHR18964">
    <property type="entry name" value="ROK (REPRESSOR, ORF, KINASE) FAMILY"/>
    <property type="match status" value="1"/>
</dbReference>
<dbReference type="InterPro" id="IPR049874">
    <property type="entry name" value="ROK_cs"/>
</dbReference>
<gene>
    <name evidence="3" type="ORF">E1292_12625</name>
</gene>
<dbReference type="EMBL" id="SMKO01000024">
    <property type="protein sequence ID" value="TDD07771.1"/>
    <property type="molecule type" value="Genomic_DNA"/>
</dbReference>
<evidence type="ECO:0000313" key="4">
    <source>
        <dbReference type="Proteomes" id="UP000295258"/>
    </source>
</evidence>
<dbReference type="Proteomes" id="UP000295258">
    <property type="component" value="Unassembled WGS sequence"/>
</dbReference>
<dbReference type="Gene3D" id="3.30.420.40">
    <property type="match status" value="2"/>
</dbReference>
<dbReference type="InterPro" id="IPR000600">
    <property type="entry name" value="ROK"/>
</dbReference>
<dbReference type="Pfam" id="PF00480">
    <property type="entry name" value="ROK"/>
    <property type="match status" value="1"/>
</dbReference>
<dbReference type="PROSITE" id="PS01125">
    <property type="entry name" value="ROK"/>
    <property type="match status" value="1"/>
</dbReference>
<evidence type="ECO:0000256" key="2">
    <source>
        <dbReference type="SAM" id="MobiDB-lite"/>
    </source>
</evidence>
<comment type="caution">
    <text evidence="3">The sequence shown here is derived from an EMBL/GenBank/DDBJ whole genome shotgun (WGS) entry which is preliminary data.</text>
</comment>
<dbReference type="SUPFAM" id="SSF53067">
    <property type="entry name" value="Actin-like ATPase domain"/>
    <property type="match status" value="1"/>
</dbReference>
<proteinExistence type="inferred from homology"/>
<name>A0A4R4VRF0_9ACTN</name>
<keyword evidence="4" id="KW-1185">Reference proteome</keyword>
<organism evidence="3 4">
    <name type="scientific">Nonomuraea deserti</name>
    <dbReference type="NCBI Taxonomy" id="1848322"/>
    <lineage>
        <taxon>Bacteria</taxon>
        <taxon>Bacillati</taxon>
        <taxon>Actinomycetota</taxon>
        <taxon>Actinomycetes</taxon>
        <taxon>Streptosporangiales</taxon>
        <taxon>Streptosporangiaceae</taxon>
        <taxon>Nonomuraea</taxon>
    </lineage>
</organism>
<reference evidence="3 4" key="1">
    <citation type="submission" date="2019-03" db="EMBL/GenBank/DDBJ databases">
        <title>Draft genome sequences of novel Actinobacteria.</title>
        <authorList>
            <person name="Sahin N."/>
            <person name="Ay H."/>
            <person name="Saygin H."/>
        </authorList>
    </citation>
    <scope>NUCLEOTIDE SEQUENCE [LARGE SCALE GENOMIC DNA]</scope>
    <source>
        <strain evidence="3 4">KC310</strain>
    </source>
</reference>
<feature type="region of interest" description="Disordered" evidence="2">
    <location>
        <begin position="187"/>
        <end position="234"/>
    </location>
</feature>
<comment type="similarity">
    <text evidence="1">Belongs to the ROK (NagC/XylR) family.</text>
</comment>
<sequence>MDIGGTKIAAGLVTDRGAVLRREQAPTPARQGRHAVVDTVTRLARELGLDGVAAVGVGTAGVVDPGGRTIVGATDAIRDWAGTPLARLLEAALGVPVVVRNDVQAFLAGELAVSTWRTALGVTVGTGIGGAVAVDGVVVRGAHGAAGHLGHVPVPEAEGLRCACGGTGHVEAVAGGPAMTARLEAVSGHGAEPDDLTAPPEADSGHGAEPPATTDPLEATGGRGAGAGARVDGCAAGREPRDLRWVLDRARAGDERAREVLALGGAALGRALAGVVNVVDPEAVIIAGGVLAAGERYLAPLRSALAAGLLPALAGVPVLRARLGDDAVLVGAALDAAATPSGAGARRAGS</sequence>
<dbReference type="AlphaFoldDB" id="A0A4R4VRF0"/>
<accession>A0A4R4VRF0</accession>
<dbReference type="PANTHER" id="PTHR18964:SF169">
    <property type="entry name" value="N-ACETYLMANNOSAMINE KINASE"/>
    <property type="match status" value="1"/>
</dbReference>
<dbReference type="InterPro" id="IPR043129">
    <property type="entry name" value="ATPase_NBD"/>
</dbReference>